<keyword evidence="4" id="KW-0804">Transcription</keyword>
<dbReference type="InterPro" id="IPR036390">
    <property type="entry name" value="WH_DNA-bd_sf"/>
</dbReference>
<dbReference type="PROSITE" id="PS50931">
    <property type="entry name" value="HTH_LYSR"/>
    <property type="match status" value="1"/>
</dbReference>
<sequence>MEVELARTFLEILRQGSFSAAAKALHVTQTTVTARIHKLEEHLQCRLLTRDRGGITMTGDGERFADHAAQLVQIWETLQRELPLPQGIDRVVALGGEASLWHPLLSRWMSELRQRFPQLAVRIQIGERRELQQKLTQGALDAILVHQADYWPGMQVALVQEEKLVMVQTPGAGAADPYVYVDWGEVFRREHDAVLPQLASPVMMLNLGPLALEYLLANAGSGYFRLSAVQDYLDTGRLERVSRMPEFAYPVYLVHPRERLSSPLKDALSLLNGAA</sequence>
<dbReference type="PANTHER" id="PTHR30126">
    <property type="entry name" value="HTH-TYPE TRANSCRIPTIONAL REGULATOR"/>
    <property type="match status" value="1"/>
</dbReference>
<dbReference type="PRINTS" id="PR00039">
    <property type="entry name" value="HTHLYSR"/>
</dbReference>
<dbReference type="InterPro" id="IPR000847">
    <property type="entry name" value="LysR_HTH_N"/>
</dbReference>
<dbReference type="RefSeq" id="WP_079552823.1">
    <property type="nucleotide sequence ID" value="NZ_LT670847.1"/>
</dbReference>
<dbReference type="FunCoup" id="A0A1M7GQQ4">
    <property type="interactions" value="31"/>
</dbReference>
<evidence type="ECO:0000256" key="2">
    <source>
        <dbReference type="ARBA" id="ARBA00023015"/>
    </source>
</evidence>
<dbReference type="PANTHER" id="PTHR30126:SF21">
    <property type="entry name" value="TRANSCRIPTIONAL REGULATOR-RELATED"/>
    <property type="match status" value="1"/>
</dbReference>
<name>A0A1M7GQQ4_9GAMM</name>
<evidence type="ECO:0000313" key="6">
    <source>
        <dbReference type="EMBL" id="SHM18580.1"/>
    </source>
</evidence>
<dbReference type="FunFam" id="1.10.10.10:FF:000001">
    <property type="entry name" value="LysR family transcriptional regulator"/>
    <property type="match status" value="1"/>
</dbReference>
<dbReference type="Gene3D" id="3.40.190.10">
    <property type="entry name" value="Periplasmic binding protein-like II"/>
    <property type="match status" value="1"/>
</dbReference>
<proteinExistence type="inferred from homology"/>
<gene>
    <name evidence="6" type="ORF">SAMN05878437_1669</name>
</gene>
<evidence type="ECO:0000259" key="5">
    <source>
        <dbReference type="PROSITE" id="PS50931"/>
    </source>
</evidence>
<dbReference type="STRING" id="29571.SAMN05878437_1669"/>
<dbReference type="OrthoDB" id="9786526at2"/>
<accession>A0A1M7GQQ4</accession>
<dbReference type="InterPro" id="IPR036388">
    <property type="entry name" value="WH-like_DNA-bd_sf"/>
</dbReference>
<dbReference type="EMBL" id="LT670847">
    <property type="protein sequence ID" value="SHM18580.1"/>
    <property type="molecule type" value="Genomic_DNA"/>
</dbReference>
<dbReference type="SUPFAM" id="SSF53850">
    <property type="entry name" value="Periplasmic binding protein-like II"/>
    <property type="match status" value="1"/>
</dbReference>
<reference evidence="6 7" key="1">
    <citation type="submission" date="2016-11" db="EMBL/GenBank/DDBJ databases">
        <authorList>
            <person name="Jaros S."/>
            <person name="Januszkiewicz K."/>
            <person name="Wedrychowicz H."/>
        </authorList>
    </citation>
    <scope>NUCLEOTIDE SEQUENCE [LARGE SCALE GENOMIC DNA]</scope>
    <source>
        <strain evidence="6 7">ACAM 12</strain>
    </source>
</reference>
<dbReference type="SUPFAM" id="SSF46785">
    <property type="entry name" value="Winged helix' DNA-binding domain"/>
    <property type="match status" value="1"/>
</dbReference>
<dbReference type="Pfam" id="PF03466">
    <property type="entry name" value="LysR_substrate"/>
    <property type="match status" value="1"/>
</dbReference>
<dbReference type="Gene3D" id="1.10.10.10">
    <property type="entry name" value="Winged helix-like DNA-binding domain superfamily/Winged helix DNA-binding domain"/>
    <property type="match status" value="1"/>
</dbReference>
<dbReference type="InParanoid" id="A0A1M7GQQ4"/>
<comment type="similarity">
    <text evidence="1">Belongs to the LysR transcriptional regulatory family.</text>
</comment>
<evidence type="ECO:0000256" key="1">
    <source>
        <dbReference type="ARBA" id="ARBA00009437"/>
    </source>
</evidence>
<keyword evidence="2" id="KW-0805">Transcription regulation</keyword>
<keyword evidence="3" id="KW-0238">DNA-binding</keyword>
<evidence type="ECO:0000313" key="7">
    <source>
        <dbReference type="Proteomes" id="UP000190911"/>
    </source>
</evidence>
<dbReference type="Proteomes" id="UP000190911">
    <property type="component" value="Chromosome I"/>
</dbReference>
<dbReference type="Pfam" id="PF00126">
    <property type="entry name" value="HTH_1"/>
    <property type="match status" value="1"/>
</dbReference>
<dbReference type="GO" id="GO:0000976">
    <property type="term" value="F:transcription cis-regulatory region binding"/>
    <property type="evidence" value="ECO:0007669"/>
    <property type="project" value="TreeGrafter"/>
</dbReference>
<evidence type="ECO:0000256" key="3">
    <source>
        <dbReference type="ARBA" id="ARBA00023125"/>
    </source>
</evidence>
<feature type="domain" description="HTH lysR-type" evidence="5">
    <location>
        <begin position="1"/>
        <end position="58"/>
    </location>
</feature>
<evidence type="ECO:0000256" key="4">
    <source>
        <dbReference type="ARBA" id="ARBA00023163"/>
    </source>
</evidence>
<dbReference type="InterPro" id="IPR005119">
    <property type="entry name" value="LysR_subst-bd"/>
</dbReference>
<protein>
    <submittedName>
        <fullName evidence="6">ModE molybdate transport repressor domain-containing protein</fullName>
    </submittedName>
</protein>
<organism evidence="6 7">
    <name type="scientific">Vreelandella subglaciescola</name>
    <dbReference type="NCBI Taxonomy" id="29571"/>
    <lineage>
        <taxon>Bacteria</taxon>
        <taxon>Pseudomonadati</taxon>
        <taxon>Pseudomonadota</taxon>
        <taxon>Gammaproteobacteria</taxon>
        <taxon>Oceanospirillales</taxon>
        <taxon>Halomonadaceae</taxon>
        <taxon>Vreelandella</taxon>
    </lineage>
</organism>
<keyword evidence="7" id="KW-1185">Reference proteome</keyword>
<dbReference type="AlphaFoldDB" id="A0A1M7GQQ4"/>
<dbReference type="GO" id="GO:0003700">
    <property type="term" value="F:DNA-binding transcription factor activity"/>
    <property type="evidence" value="ECO:0007669"/>
    <property type="project" value="InterPro"/>
</dbReference>